<accession>A0A9P0GSF9</accession>
<name>A0A9P0GSF9_9CUCU</name>
<organism evidence="1 2">
    <name type="scientific">Ceutorhynchus assimilis</name>
    <name type="common">cabbage seed weevil</name>
    <dbReference type="NCBI Taxonomy" id="467358"/>
    <lineage>
        <taxon>Eukaryota</taxon>
        <taxon>Metazoa</taxon>
        <taxon>Ecdysozoa</taxon>
        <taxon>Arthropoda</taxon>
        <taxon>Hexapoda</taxon>
        <taxon>Insecta</taxon>
        <taxon>Pterygota</taxon>
        <taxon>Neoptera</taxon>
        <taxon>Endopterygota</taxon>
        <taxon>Coleoptera</taxon>
        <taxon>Polyphaga</taxon>
        <taxon>Cucujiformia</taxon>
        <taxon>Curculionidae</taxon>
        <taxon>Ceutorhynchinae</taxon>
        <taxon>Ceutorhynchus</taxon>
    </lineage>
</organism>
<keyword evidence="2" id="KW-1185">Reference proteome</keyword>
<dbReference type="AlphaFoldDB" id="A0A9P0GSF9"/>
<dbReference type="OrthoDB" id="45365at2759"/>
<reference evidence="1" key="1">
    <citation type="submission" date="2022-01" db="EMBL/GenBank/DDBJ databases">
        <authorList>
            <person name="King R."/>
        </authorList>
    </citation>
    <scope>NUCLEOTIDE SEQUENCE</scope>
</reference>
<proteinExistence type="predicted"/>
<dbReference type="Proteomes" id="UP001152799">
    <property type="component" value="Chromosome 4"/>
</dbReference>
<evidence type="ECO:0000313" key="2">
    <source>
        <dbReference type="Proteomes" id="UP001152799"/>
    </source>
</evidence>
<protein>
    <submittedName>
        <fullName evidence="1">Uncharacterized protein</fullName>
    </submittedName>
</protein>
<gene>
    <name evidence="1" type="ORF">CEUTPL_LOCUS9002</name>
</gene>
<evidence type="ECO:0000313" key="1">
    <source>
        <dbReference type="EMBL" id="CAH1130375.1"/>
    </source>
</evidence>
<sequence>MLLNTNNYRKYEVEQQPHNVYPDFSDSYLFETGSDQPYNIELPYPVQDPFDVPPDLKDPIKQICNEKKLYKTKIKEAQQRKVLDKVSNITSGGSEYKYIPNLLFEVFHQYKDPDEDFHNDYNIYYTNGILDTIELNNINYLVWPRNDKLEFFSQKDKFYSDAPTMEGPICSLKVNKNSILLKYKYDIILLEIFNKNNSTITFQLHFNIAIIDAKIQSMLLGLIQINNVFSIWDCKKSRMCFKRKNKSPNKLIQFEFWKKTTVILMDTYMLQVIDYNSGTVLEKFDPKLMTCNQLCNFRILINNTLLLASRHYIIKTDLKNFSTFAHTMGFPPLFMDSLDNFLCLANHFQSDKILFSGKVMFGLPQKVSGLEETRDEAILEYPGMVLNDTIDKRLKLSTAGVKLVKNDDEVLIYFVNCIGDLFCQKLSEKSLKNSQSISKFYNWASKIDRPARPLHITNFEEMGDAFCFLSRTLGKHDELKKNGAERFLNKYNQIYTYSNVTSTFAKGFLSIWEDTEKEIVDKSSLILEEEELPYYDKVNSWMEKLDVTYLNN</sequence>
<dbReference type="EMBL" id="OU892280">
    <property type="protein sequence ID" value="CAH1130375.1"/>
    <property type="molecule type" value="Genomic_DNA"/>
</dbReference>